<dbReference type="GO" id="GO:0003887">
    <property type="term" value="F:DNA-directed DNA polymerase activity"/>
    <property type="evidence" value="ECO:0007669"/>
    <property type="project" value="InterPro"/>
</dbReference>
<accession>A0A2U1TPZ6</accession>
<dbReference type="AlphaFoldDB" id="A0A2U1TPZ6"/>
<reference evidence="2 3" key="1">
    <citation type="submission" date="2018-04" db="EMBL/GenBank/DDBJ databases">
        <title>Brenneria corticis sp.nov.</title>
        <authorList>
            <person name="Li Y."/>
        </authorList>
    </citation>
    <scope>NUCLEOTIDE SEQUENCE [LARGE SCALE GENOMIC DNA]</scope>
    <source>
        <strain evidence="2 3">LMG 27715</strain>
    </source>
</reference>
<comment type="caution">
    <text evidence="2">The sequence shown here is derived from an EMBL/GenBank/DDBJ whole genome shotgun (WGS) entry which is preliminary data.</text>
</comment>
<dbReference type="InterPro" id="IPR036745">
    <property type="entry name" value="PolIII_theta_sf"/>
</dbReference>
<keyword evidence="3" id="KW-1185">Reference proteome</keyword>
<evidence type="ECO:0000313" key="3">
    <source>
        <dbReference type="Proteomes" id="UP000245138"/>
    </source>
</evidence>
<comment type="similarity">
    <text evidence="1">Belongs to the GlgS family.</text>
</comment>
<comment type="function">
    <text evidence="1">Major determinant of cell surface composition. Negatively regulates motility, adhesion and synthesis of biofilm exopolysaccharides.</text>
</comment>
<dbReference type="EMBL" id="QDKJ01000010">
    <property type="protein sequence ID" value="PWC11473.1"/>
    <property type="molecule type" value="Genomic_DNA"/>
</dbReference>
<dbReference type="HAMAP" id="MF_00525">
    <property type="entry name" value="GlgS"/>
    <property type="match status" value="1"/>
</dbReference>
<evidence type="ECO:0000313" key="2">
    <source>
        <dbReference type="EMBL" id="PWC11473.1"/>
    </source>
</evidence>
<dbReference type="InterPro" id="IPR015065">
    <property type="entry name" value="GlgS"/>
</dbReference>
<dbReference type="Gene3D" id="1.20.58.250">
    <property type="entry name" value="DNA polymerase III-theta"/>
    <property type="match status" value="1"/>
</dbReference>
<dbReference type="GO" id="GO:1902201">
    <property type="term" value="P:negative regulation of bacterial-type flagellum-dependent cell motility"/>
    <property type="evidence" value="ECO:0007669"/>
    <property type="project" value="UniProtKB-UniRule"/>
</dbReference>
<name>A0A2U1TPZ6_9GAMM</name>
<dbReference type="InterPro" id="IPR009052">
    <property type="entry name" value="DNA_pol_III_theta_bac"/>
</dbReference>
<dbReference type="SUPFAM" id="SSF46575">
    <property type="entry name" value="DNA polymerase III theta subunit-like"/>
    <property type="match status" value="1"/>
</dbReference>
<dbReference type="GO" id="GO:0006260">
    <property type="term" value="P:DNA replication"/>
    <property type="evidence" value="ECO:0007669"/>
    <property type="project" value="InterPro"/>
</dbReference>
<dbReference type="OrthoDB" id="6578324at2"/>
<protein>
    <recommendedName>
        <fullName evidence="1">Surface composition regulator</fullName>
    </recommendedName>
</protein>
<gene>
    <name evidence="1" type="primary">glgS</name>
    <name evidence="2" type="ORF">B4923_14195</name>
</gene>
<dbReference type="Proteomes" id="UP000245138">
    <property type="component" value="Unassembled WGS sequence"/>
</dbReference>
<dbReference type="Pfam" id="PF06440">
    <property type="entry name" value="DNA_pol3_theta"/>
    <property type="match status" value="1"/>
</dbReference>
<evidence type="ECO:0000256" key="1">
    <source>
        <dbReference type="HAMAP-Rule" id="MF_00525"/>
    </source>
</evidence>
<proteinExistence type="inferred from homology"/>
<dbReference type="GO" id="GO:0003677">
    <property type="term" value="F:DNA binding"/>
    <property type="evidence" value="ECO:0007669"/>
    <property type="project" value="InterPro"/>
</dbReference>
<organism evidence="2 3">
    <name type="scientific">Brenneria roseae subsp. americana</name>
    <dbReference type="NCBI Taxonomy" id="1508507"/>
    <lineage>
        <taxon>Bacteria</taxon>
        <taxon>Pseudomonadati</taxon>
        <taxon>Pseudomonadota</taxon>
        <taxon>Gammaproteobacteria</taxon>
        <taxon>Enterobacterales</taxon>
        <taxon>Pectobacteriaceae</taxon>
        <taxon>Brenneria</taxon>
    </lineage>
</organism>
<dbReference type="RefSeq" id="WP_109055014.1">
    <property type="nucleotide sequence ID" value="NZ_QDKJ01000010.1"/>
</dbReference>
<sequence>MINFEKIIIQYSDQYTDFAASTIAFMESQQKAINADEVSKNIPKEKRQFFKERLVHYRRIYRPQQ</sequence>
<dbReference type="GO" id="GO:1900191">
    <property type="term" value="P:negative regulation of single-species biofilm formation"/>
    <property type="evidence" value="ECO:0007669"/>
    <property type="project" value="UniProtKB-UniRule"/>
</dbReference>